<dbReference type="InterPro" id="IPR028299">
    <property type="entry name" value="ClpA/B_CS2"/>
</dbReference>
<dbReference type="InterPro" id="IPR019489">
    <property type="entry name" value="Clp_ATPase_C"/>
</dbReference>
<dbReference type="PROSITE" id="PS51903">
    <property type="entry name" value="CLP_R"/>
    <property type="match status" value="1"/>
</dbReference>
<keyword evidence="8" id="KW-0378">Hydrolase</keyword>
<accession>A0A4R9LLI3</accession>
<evidence type="ECO:0000256" key="3">
    <source>
        <dbReference type="ARBA" id="ARBA00022840"/>
    </source>
</evidence>
<keyword evidence="3 6" id="KW-0067">ATP-binding</keyword>
<evidence type="ECO:0000256" key="1">
    <source>
        <dbReference type="ARBA" id="ARBA00022737"/>
    </source>
</evidence>
<name>A0A4R9LLI3_9LEPT</name>
<keyword evidence="1 5" id="KW-0677">Repeat</keyword>
<comment type="similarity">
    <text evidence="6">Belongs to the ClpA/ClpB family.</text>
</comment>
<dbReference type="InterPro" id="IPR041546">
    <property type="entry name" value="ClpA/ClpB_AAA_lid"/>
</dbReference>
<dbReference type="InterPro" id="IPR018368">
    <property type="entry name" value="ClpA/B_CS1"/>
</dbReference>
<dbReference type="SMART" id="SM00382">
    <property type="entry name" value="AAA"/>
    <property type="match status" value="2"/>
</dbReference>
<dbReference type="Gene3D" id="3.40.50.300">
    <property type="entry name" value="P-loop containing nucleotide triphosphate hydrolases"/>
    <property type="match status" value="2"/>
</dbReference>
<dbReference type="InterPro" id="IPR027417">
    <property type="entry name" value="P-loop_NTPase"/>
</dbReference>
<dbReference type="Pfam" id="PF10431">
    <property type="entry name" value="ClpB_D2-small"/>
    <property type="match status" value="1"/>
</dbReference>
<dbReference type="Gene3D" id="1.10.8.60">
    <property type="match status" value="2"/>
</dbReference>
<dbReference type="Gene3D" id="1.10.1780.10">
    <property type="entry name" value="Clp, N-terminal domain"/>
    <property type="match status" value="1"/>
</dbReference>
<evidence type="ECO:0000256" key="2">
    <source>
        <dbReference type="ARBA" id="ARBA00022741"/>
    </source>
</evidence>
<dbReference type="PRINTS" id="PR00300">
    <property type="entry name" value="CLPPROTEASEA"/>
</dbReference>
<dbReference type="CDD" id="cd00009">
    <property type="entry name" value="AAA"/>
    <property type="match status" value="1"/>
</dbReference>
<dbReference type="SMART" id="SM01086">
    <property type="entry name" value="ClpB_D2-small"/>
    <property type="match status" value="1"/>
</dbReference>
<dbReference type="PANTHER" id="PTHR11638">
    <property type="entry name" value="ATP-DEPENDENT CLP PROTEASE"/>
    <property type="match status" value="1"/>
</dbReference>
<evidence type="ECO:0000313" key="8">
    <source>
        <dbReference type="EMBL" id="TGN08432.1"/>
    </source>
</evidence>
<organism evidence="8 9">
    <name type="scientific">Leptospira ilyithenensis</name>
    <dbReference type="NCBI Taxonomy" id="2484901"/>
    <lineage>
        <taxon>Bacteria</taxon>
        <taxon>Pseudomonadati</taxon>
        <taxon>Spirochaetota</taxon>
        <taxon>Spirochaetia</taxon>
        <taxon>Leptospirales</taxon>
        <taxon>Leptospiraceae</taxon>
        <taxon>Leptospira</taxon>
    </lineage>
</organism>
<feature type="domain" description="Clp R" evidence="7">
    <location>
        <begin position="1"/>
        <end position="146"/>
    </location>
</feature>
<dbReference type="FunFam" id="3.40.50.300:FF:000010">
    <property type="entry name" value="Chaperone clpB 1, putative"/>
    <property type="match status" value="1"/>
</dbReference>
<dbReference type="SUPFAM" id="SSF81923">
    <property type="entry name" value="Double Clp-N motif"/>
    <property type="match status" value="1"/>
</dbReference>
<dbReference type="InterPro" id="IPR003593">
    <property type="entry name" value="AAA+_ATPase"/>
</dbReference>
<dbReference type="InterPro" id="IPR013461">
    <property type="entry name" value="ClpA"/>
</dbReference>
<dbReference type="Pfam" id="PF17871">
    <property type="entry name" value="AAA_lid_9"/>
    <property type="match status" value="1"/>
</dbReference>
<dbReference type="InterPro" id="IPR003959">
    <property type="entry name" value="ATPase_AAA_core"/>
</dbReference>
<dbReference type="PROSITE" id="PS00870">
    <property type="entry name" value="CLPAB_1"/>
    <property type="match status" value="1"/>
</dbReference>
<dbReference type="OrthoDB" id="9803641at2"/>
<evidence type="ECO:0000259" key="7">
    <source>
        <dbReference type="PROSITE" id="PS51903"/>
    </source>
</evidence>
<dbReference type="RefSeq" id="WP_135765385.1">
    <property type="nucleotide sequence ID" value="NZ_RQHV01000061.1"/>
</dbReference>
<dbReference type="InterPro" id="IPR001270">
    <property type="entry name" value="ClpA/B"/>
</dbReference>
<gene>
    <name evidence="8" type="primary">clpA</name>
    <name evidence="8" type="ORF">EHS11_16175</name>
</gene>
<dbReference type="SUPFAM" id="SSF52540">
    <property type="entry name" value="P-loop containing nucleoside triphosphate hydrolases"/>
    <property type="match status" value="2"/>
</dbReference>
<keyword evidence="4 6" id="KW-0143">Chaperone</keyword>
<keyword evidence="8" id="KW-0645">Protease</keyword>
<dbReference type="Pfam" id="PF00004">
    <property type="entry name" value="AAA"/>
    <property type="match status" value="1"/>
</dbReference>
<dbReference type="GO" id="GO:0008233">
    <property type="term" value="F:peptidase activity"/>
    <property type="evidence" value="ECO:0007669"/>
    <property type="project" value="UniProtKB-KW"/>
</dbReference>
<comment type="caution">
    <text evidence="8">The sequence shown here is derived from an EMBL/GenBank/DDBJ whole genome shotgun (WGS) entry which is preliminary data.</text>
</comment>
<evidence type="ECO:0000256" key="5">
    <source>
        <dbReference type="PROSITE-ProRule" id="PRU01251"/>
    </source>
</evidence>
<keyword evidence="9" id="KW-1185">Reference proteome</keyword>
<dbReference type="GO" id="GO:0005524">
    <property type="term" value="F:ATP binding"/>
    <property type="evidence" value="ECO:0007669"/>
    <property type="project" value="UniProtKB-KW"/>
</dbReference>
<dbReference type="InterPro" id="IPR036628">
    <property type="entry name" value="Clp_N_dom_sf"/>
</dbReference>
<dbReference type="GO" id="GO:0043335">
    <property type="term" value="P:protein unfolding"/>
    <property type="evidence" value="ECO:0007669"/>
    <property type="project" value="InterPro"/>
</dbReference>
<dbReference type="NCBIfam" id="TIGR02639">
    <property type="entry name" value="ClpA"/>
    <property type="match status" value="1"/>
</dbReference>
<dbReference type="GO" id="GO:0005737">
    <property type="term" value="C:cytoplasm"/>
    <property type="evidence" value="ECO:0007669"/>
    <property type="project" value="TreeGrafter"/>
</dbReference>
<dbReference type="GO" id="GO:0016887">
    <property type="term" value="F:ATP hydrolysis activity"/>
    <property type="evidence" value="ECO:0007669"/>
    <property type="project" value="InterPro"/>
</dbReference>
<dbReference type="InterPro" id="IPR004176">
    <property type="entry name" value="Clp_R_N"/>
</dbReference>
<dbReference type="AlphaFoldDB" id="A0A4R9LLI3"/>
<dbReference type="GO" id="GO:0034605">
    <property type="term" value="P:cellular response to heat"/>
    <property type="evidence" value="ECO:0007669"/>
    <property type="project" value="TreeGrafter"/>
</dbReference>
<evidence type="ECO:0000313" key="9">
    <source>
        <dbReference type="Proteomes" id="UP000298264"/>
    </source>
</evidence>
<dbReference type="PANTHER" id="PTHR11638:SF111">
    <property type="entry name" value="ATP-DEPENDENT CLP PROTEASE ATP-BINDING SUBUNIT CLPA"/>
    <property type="match status" value="1"/>
</dbReference>
<protein>
    <submittedName>
        <fullName evidence="8">ATP-dependent Clp protease ATP-binding subunit ClpA</fullName>
    </submittedName>
</protein>
<keyword evidence="2 6" id="KW-0547">Nucleotide-binding</keyword>
<proteinExistence type="inferred from homology"/>
<evidence type="ECO:0000256" key="6">
    <source>
        <dbReference type="RuleBase" id="RU004432"/>
    </source>
</evidence>
<sequence>MNLSKDMENSLEAARKEAAKYNHEFITLEHLLYGLTFNEKAKEVLLSVGCDIDLLRKELETYFVEDLATISVPSLSVQPRYTVGVQFVIQFAAFHVQNNGKTEVDGSNVLVALFREEDSQACYLLAKQNISRLDVVRFVSHGTKKSKNTEEALPWEEEEVLADEENKSALDKFCVNLTEKAKQGKLDPCIGREEEIDRTIHILARRRKNNPIFVGEAGVGKTSIVEGLAQRIVQRKVPESLKNFIIYSLDMGLVMAGTKFRGEFEERLKNILNEVVADPNKVIFVDEIHTIVGAGAVSGGSLDASNLMKPALANGELKCIGTTTYKEYKSIFEKDHALSRRFQKIEVAEPSVEDAVKILNGLKPKYEEFHGVKYSPKSIQSAVELSNLYIRDRQLPDKAIDLMDEAGAFVKLRDEKRENAKRQVNLPEIEALVSKIAKIPPKTVKTDDKKKLESLAAEMETVVFGQDHAIEQVVDSIHYSRSGLAGEGRPIGSFLFVGPTGVGKTEVAKTLAEKMGVAFLRFDMSEYMEKHSASRLIGSPPGYVGYDQGGQLTDAIAKTPHCVLLLDEIEKAHEDIYNILLQVMDHATLTDSTGKKADFRQVILILTTNTGARESSKPLLGFEQSSYDDRSMKAIEQTFSPEFRNRLTSVIEFHPLTVPIVERIVDRMFLELKDKAKRKNVMIELSEEARTFLAETGYNKEMGARPIQRIIDAEIGKPLSKKILFASDSHEKWKVVIVKDANGKPKIDLEKAEN</sequence>
<dbReference type="Proteomes" id="UP000298264">
    <property type="component" value="Unassembled WGS sequence"/>
</dbReference>
<reference evidence="8" key="1">
    <citation type="journal article" date="2019" name="PLoS Negl. Trop. Dis.">
        <title>Revisiting the worldwide diversity of Leptospira species in the environment.</title>
        <authorList>
            <person name="Vincent A.T."/>
            <person name="Schiettekatte O."/>
            <person name="Bourhy P."/>
            <person name="Veyrier F.J."/>
            <person name="Picardeau M."/>
        </authorList>
    </citation>
    <scope>NUCLEOTIDE SEQUENCE [LARGE SCALE GENOMIC DNA]</scope>
    <source>
        <strain evidence="8">201400974</strain>
    </source>
</reference>
<dbReference type="EMBL" id="RQHV01000061">
    <property type="protein sequence ID" value="TGN08432.1"/>
    <property type="molecule type" value="Genomic_DNA"/>
</dbReference>
<dbReference type="Pfam" id="PF02861">
    <property type="entry name" value="Clp_N"/>
    <property type="match status" value="1"/>
</dbReference>
<dbReference type="CDD" id="cd19499">
    <property type="entry name" value="RecA-like_ClpB_Hsp104-like"/>
    <property type="match status" value="1"/>
</dbReference>
<evidence type="ECO:0000256" key="4">
    <source>
        <dbReference type="ARBA" id="ARBA00023186"/>
    </source>
</evidence>
<dbReference type="PROSITE" id="PS00871">
    <property type="entry name" value="CLPAB_2"/>
    <property type="match status" value="1"/>
</dbReference>
<dbReference type="GO" id="GO:0006508">
    <property type="term" value="P:proteolysis"/>
    <property type="evidence" value="ECO:0007669"/>
    <property type="project" value="UniProtKB-KW"/>
</dbReference>
<dbReference type="InterPro" id="IPR050130">
    <property type="entry name" value="ClpA_ClpB"/>
</dbReference>
<dbReference type="Pfam" id="PF07724">
    <property type="entry name" value="AAA_2"/>
    <property type="match status" value="1"/>
</dbReference>